<dbReference type="Pfam" id="PF00561">
    <property type="entry name" value="Abhydrolase_1"/>
    <property type="match status" value="1"/>
</dbReference>
<dbReference type="PRINTS" id="PR00793">
    <property type="entry name" value="PROAMNOPTASE"/>
</dbReference>
<gene>
    <name evidence="12" type="ORF">M409DRAFT_70370</name>
</gene>
<protein>
    <recommendedName>
        <fullName evidence="8 10">Proline iminopeptidase</fullName>
        <shortName evidence="8">PIP</shortName>
        <ecNumber evidence="8 10">3.4.11.5</ecNumber>
    </recommendedName>
    <alternativeName>
        <fullName evidence="8">Prolyl aminopeptidase</fullName>
    </alternativeName>
</protein>
<evidence type="ECO:0000256" key="7">
    <source>
        <dbReference type="ARBA" id="ARBA00022801"/>
    </source>
</evidence>
<evidence type="ECO:0000256" key="9">
    <source>
        <dbReference type="PIRSR" id="PIRSR006431-1"/>
    </source>
</evidence>
<dbReference type="PIRSF" id="PIRSF006431">
    <property type="entry name" value="Pept_S33"/>
    <property type="match status" value="1"/>
</dbReference>
<dbReference type="NCBIfam" id="TIGR01249">
    <property type="entry name" value="pro_imino_pep_1"/>
    <property type="match status" value="1"/>
</dbReference>
<comment type="similarity">
    <text evidence="3 8 10">Belongs to the peptidase S33 family.</text>
</comment>
<keyword evidence="13" id="KW-1185">Reference proteome</keyword>
<dbReference type="GO" id="GO:0006508">
    <property type="term" value="P:proteolysis"/>
    <property type="evidence" value="ECO:0007669"/>
    <property type="project" value="UniProtKB-KW"/>
</dbReference>
<evidence type="ECO:0000256" key="3">
    <source>
        <dbReference type="ARBA" id="ARBA00010088"/>
    </source>
</evidence>
<evidence type="ECO:0000256" key="2">
    <source>
        <dbReference type="ARBA" id="ARBA00004496"/>
    </source>
</evidence>
<dbReference type="Gene3D" id="3.40.50.1820">
    <property type="entry name" value="alpha/beta hydrolase"/>
    <property type="match status" value="1"/>
</dbReference>
<feature type="active site" evidence="9">
    <location>
        <position position="272"/>
    </location>
</feature>
<evidence type="ECO:0000313" key="13">
    <source>
        <dbReference type="Proteomes" id="UP000799537"/>
    </source>
</evidence>
<organism evidence="12 13">
    <name type="scientific">Zasmidium cellare ATCC 36951</name>
    <dbReference type="NCBI Taxonomy" id="1080233"/>
    <lineage>
        <taxon>Eukaryota</taxon>
        <taxon>Fungi</taxon>
        <taxon>Dikarya</taxon>
        <taxon>Ascomycota</taxon>
        <taxon>Pezizomycotina</taxon>
        <taxon>Dothideomycetes</taxon>
        <taxon>Dothideomycetidae</taxon>
        <taxon>Mycosphaerellales</taxon>
        <taxon>Mycosphaerellaceae</taxon>
        <taxon>Zasmidium</taxon>
    </lineage>
</organism>
<dbReference type="GO" id="GO:0005737">
    <property type="term" value="C:cytoplasm"/>
    <property type="evidence" value="ECO:0007669"/>
    <property type="project" value="UniProtKB-SubCell"/>
</dbReference>
<comment type="subcellular location">
    <subcellularLocation>
        <location evidence="2 8">Cytoplasm</location>
    </subcellularLocation>
</comment>
<dbReference type="InterPro" id="IPR002410">
    <property type="entry name" value="Peptidase_S33"/>
</dbReference>
<proteinExistence type="inferred from homology"/>
<dbReference type="EC" id="3.4.11.5" evidence="8 10"/>
<evidence type="ECO:0000256" key="4">
    <source>
        <dbReference type="ARBA" id="ARBA00022438"/>
    </source>
</evidence>
<evidence type="ECO:0000256" key="10">
    <source>
        <dbReference type="RuleBase" id="RU003421"/>
    </source>
</evidence>
<dbReference type="InterPro" id="IPR029058">
    <property type="entry name" value="AB_hydrolase_fold"/>
</dbReference>
<feature type="active site" description="Nucleophile" evidence="9">
    <location>
        <position position="112"/>
    </location>
</feature>
<dbReference type="EMBL" id="ML993625">
    <property type="protein sequence ID" value="KAF2160635.1"/>
    <property type="molecule type" value="Genomic_DNA"/>
</dbReference>
<dbReference type="AlphaFoldDB" id="A0A6A6C0Z7"/>
<evidence type="ECO:0000259" key="11">
    <source>
        <dbReference type="Pfam" id="PF00561"/>
    </source>
</evidence>
<sequence length="322" mass="35974">MAATSYSHVAPFDTGYLRVGSIHRVYYEQYGNPKGKAALFLHGGPGGNISKDNAGFFDPQVYRVVLFDQRGAGKSTPFGELKDNTTQHLIDDIEVLRQHVNVNKWHVVFGGSWGSTLALAYSHIHPQTVGSLVLRGVLLATPEELKDIHESKASTTFFPDAHEEWLQFLPENERSEPIDAYYRILTSNQLPEAQRIAAGKAWNKRELRMGQMRDDSHALQKLEDLDWVIAHSRLEAHYVSNDLFMKPGQLMEEHNLAKIQAIPMSIVQGRYDILCPPKAAWALHAALPKSELHLIAGSGHSTSEPGIKTKLIEVCDRYGSEA</sequence>
<dbReference type="OrthoDB" id="10249433at2759"/>
<keyword evidence="6 8" id="KW-0645">Protease</keyword>
<evidence type="ECO:0000256" key="5">
    <source>
        <dbReference type="ARBA" id="ARBA00022490"/>
    </source>
</evidence>
<evidence type="ECO:0000313" key="12">
    <source>
        <dbReference type="EMBL" id="KAF2160635.1"/>
    </source>
</evidence>
<dbReference type="SUPFAM" id="SSF53474">
    <property type="entry name" value="alpha/beta-Hydrolases"/>
    <property type="match status" value="1"/>
</dbReference>
<dbReference type="PANTHER" id="PTHR43722">
    <property type="entry name" value="PROLINE IMINOPEPTIDASE"/>
    <property type="match status" value="1"/>
</dbReference>
<dbReference type="InterPro" id="IPR005944">
    <property type="entry name" value="Pro_iminopeptidase"/>
</dbReference>
<dbReference type="RefSeq" id="XP_033661524.1">
    <property type="nucleotide sequence ID" value="XM_033818695.1"/>
</dbReference>
<dbReference type="GeneID" id="54571967"/>
<evidence type="ECO:0000256" key="8">
    <source>
        <dbReference type="PIRNR" id="PIRNR006431"/>
    </source>
</evidence>
<evidence type="ECO:0000256" key="6">
    <source>
        <dbReference type="ARBA" id="ARBA00022670"/>
    </source>
</evidence>
<keyword evidence="7 8" id="KW-0378">Hydrolase</keyword>
<reference evidence="12" key="1">
    <citation type="journal article" date="2020" name="Stud. Mycol.">
        <title>101 Dothideomycetes genomes: a test case for predicting lifestyles and emergence of pathogens.</title>
        <authorList>
            <person name="Haridas S."/>
            <person name="Albert R."/>
            <person name="Binder M."/>
            <person name="Bloem J."/>
            <person name="Labutti K."/>
            <person name="Salamov A."/>
            <person name="Andreopoulos B."/>
            <person name="Baker S."/>
            <person name="Barry K."/>
            <person name="Bills G."/>
            <person name="Bluhm B."/>
            <person name="Cannon C."/>
            <person name="Castanera R."/>
            <person name="Culley D."/>
            <person name="Daum C."/>
            <person name="Ezra D."/>
            <person name="Gonzalez J."/>
            <person name="Henrissat B."/>
            <person name="Kuo A."/>
            <person name="Liang C."/>
            <person name="Lipzen A."/>
            <person name="Lutzoni F."/>
            <person name="Magnuson J."/>
            <person name="Mondo S."/>
            <person name="Nolan M."/>
            <person name="Ohm R."/>
            <person name="Pangilinan J."/>
            <person name="Park H.-J."/>
            <person name="Ramirez L."/>
            <person name="Alfaro M."/>
            <person name="Sun H."/>
            <person name="Tritt A."/>
            <person name="Yoshinaga Y."/>
            <person name="Zwiers L.-H."/>
            <person name="Turgeon B."/>
            <person name="Goodwin S."/>
            <person name="Spatafora J."/>
            <person name="Crous P."/>
            <person name="Grigoriev I."/>
        </authorList>
    </citation>
    <scope>NUCLEOTIDE SEQUENCE</scope>
    <source>
        <strain evidence="12">ATCC 36951</strain>
    </source>
</reference>
<name>A0A6A6C0Z7_ZASCE</name>
<comment type="catalytic activity">
    <reaction evidence="1 8 10">
        <text>Release of N-terminal proline from a peptide.</text>
        <dbReference type="EC" id="3.4.11.5"/>
    </reaction>
</comment>
<keyword evidence="4 8" id="KW-0031">Aminopeptidase</keyword>
<dbReference type="GO" id="GO:0004177">
    <property type="term" value="F:aminopeptidase activity"/>
    <property type="evidence" value="ECO:0007669"/>
    <property type="project" value="UniProtKB-UniRule"/>
</dbReference>
<dbReference type="InterPro" id="IPR000073">
    <property type="entry name" value="AB_hydrolase_1"/>
</dbReference>
<feature type="domain" description="AB hydrolase-1" evidence="11">
    <location>
        <begin position="39"/>
        <end position="302"/>
    </location>
</feature>
<feature type="active site" description="Proton donor" evidence="9">
    <location>
        <position position="300"/>
    </location>
</feature>
<evidence type="ECO:0000256" key="1">
    <source>
        <dbReference type="ARBA" id="ARBA00001585"/>
    </source>
</evidence>
<dbReference type="Proteomes" id="UP000799537">
    <property type="component" value="Unassembled WGS sequence"/>
</dbReference>
<accession>A0A6A6C0Z7</accession>
<dbReference type="PANTHER" id="PTHR43722:SF1">
    <property type="entry name" value="PROLINE IMINOPEPTIDASE"/>
    <property type="match status" value="1"/>
</dbReference>
<keyword evidence="5 8" id="KW-0963">Cytoplasm</keyword>